<evidence type="ECO:0000256" key="1">
    <source>
        <dbReference type="SAM" id="MobiDB-lite"/>
    </source>
</evidence>
<name>A0A0A9GES6_ARUDO</name>
<organism evidence="2">
    <name type="scientific">Arundo donax</name>
    <name type="common">Giant reed</name>
    <name type="synonym">Donax arundinaceus</name>
    <dbReference type="NCBI Taxonomy" id="35708"/>
    <lineage>
        <taxon>Eukaryota</taxon>
        <taxon>Viridiplantae</taxon>
        <taxon>Streptophyta</taxon>
        <taxon>Embryophyta</taxon>
        <taxon>Tracheophyta</taxon>
        <taxon>Spermatophyta</taxon>
        <taxon>Magnoliopsida</taxon>
        <taxon>Liliopsida</taxon>
        <taxon>Poales</taxon>
        <taxon>Poaceae</taxon>
        <taxon>PACMAD clade</taxon>
        <taxon>Arundinoideae</taxon>
        <taxon>Arundineae</taxon>
        <taxon>Arundo</taxon>
    </lineage>
</organism>
<sequence>MKIYSDGGTSDFHRSSLSSEKSKSKVFLIDLKKLLTGPVGTSSRELTVTPSIVSIAVWNNCEALRFSG</sequence>
<dbReference type="AlphaFoldDB" id="A0A0A9GES6"/>
<evidence type="ECO:0000313" key="2">
    <source>
        <dbReference type="EMBL" id="JAE19138.1"/>
    </source>
</evidence>
<proteinExistence type="predicted"/>
<dbReference type="EMBL" id="GBRH01178758">
    <property type="protein sequence ID" value="JAE19138.1"/>
    <property type="molecule type" value="Transcribed_RNA"/>
</dbReference>
<reference evidence="2" key="2">
    <citation type="journal article" date="2015" name="Data Brief">
        <title>Shoot transcriptome of the giant reed, Arundo donax.</title>
        <authorList>
            <person name="Barrero R.A."/>
            <person name="Guerrero F.D."/>
            <person name="Moolhuijzen P."/>
            <person name="Goolsby J.A."/>
            <person name="Tidwell J."/>
            <person name="Bellgard S.E."/>
            <person name="Bellgard M.I."/>
        </authorList>
    </citation>
    <scope>NUCLEOTIDE SEQUENCE</scope>
    <source>
        <tissue evidence="2">Shoot tissue taken approximately 20 cm above the soil surface</tissue>
    </source>
</reference>
<reference evidence="2" key="1">
    <citation type="submission" date="2014-09" db="EMBL/GenBank/DDBJ databases">
        <authorList>
            <person name="Magalhaes I.L.F."/>
            <person name="Oliveira U."/>
            <person name="Santos F.R."/>
            <person name="Vidigal T.H.D.A."/>
            <person name="Brescovit A.D."/>
            <person name="Santos A.J."/>
        </authorList>
    </citation>
    <scope>NUCLEOTIDE SEQUENCE</scope>
    <source>
        <tissue evidence="2">Shoot tissue taken approximately 20 cm above the soil surface</tissue>
    </source>
</reference>
<feature type="region of interest" description="Disordered" evidence="1">
    <location>
        <begin position="1"/>
        <end position="23"/>
    </location>
</feature>
<protein>
    <submittedName>
        <fullName evidence="2">Uncharacterized protein</fullName>
    </submittedName>
</protein>
<accession>A0A0A9GES6</accession>